<reference evidence="7" key="1">
    <citation type="submission" date="2016-10" db="EMBL/GenBank/DDBJ databases">
        <authorList>
            <person name="Varghese N."/>
            <person name="Submissions S."/>
        </authorList>
    </citation>
    <scope>NUCLEOTIDE SEQUENCE [LARGE SCALE GENOMIC DNA]</scope>
    <source>
        <strain evidence="7">JCM 10271</strain>
    </source>
</reference>
<evidence type="ECO:0000256" key="1">
    <source>
        <dbReference type="ARBA" id="ARBA00004370"/>
    </source>
</evidence>
<proteinExistence type="predicted"/>
<dbReference type="GO" id="GO:0016020">
    <property type="term" value="C:membrane"/>
    <property type="evidence" value="ECO:0007669"/>
    <property type="project" value="UniProtKB-SubCell"/>
</dbReference>
<dbReference type="EMBL" id="FOXV01000002">
    <property type="protein sequence ID" value="SFQ15630.1"/>
    <property type="molecule type" value="Genomic_DNA"/>
</dbReference>
<dbReference type="PANTHER" id="PTHR35814">
    <property type="match status" value="1"/>
</dbReference>
<evidence type="ECO:0000313" key="6">
    <source>
        <dbReference type="EMBL" id="SFQ15630.1"/>
    </source>
</evidence>
<evidence type="ECO:0000256" key="3">
    <source>
        <dbReference type="ARBA" id="ARBA00022989"/>
    </source>
</evidence>
<evidence type="ECO:0000256" key="5">
    <source>
        <dbReference type="SAM" id="Phobius"/>
    </source>
</evidence>
<dbReference type="AlphaFoldDB" id="A0A1I5W7A9"/>
<dbReference type="InterPro" id="IPR023352">
    <property type="entry name" value="MAPEG-like_dom_sf"/>
</dbReference>
<dbReference type="InterPro" id="IPR001129">
    <property type="entry name" value="Membr-assoc_MAPEG"/>
</dbReference>
<gene>
    <name evidence="6" type="ORF">SAMN05421853_102171</name>
</gene>
<keyword evidence="2 5" id="KW-0812">Transmembrane</keyword>
<accession>A0A1I5W7A9</accession>
<sequence>MSVAISATYAALLTLIFIVLSVRVIQRRGETKTSLGAGDDVALERRIRAHGNFAEFAPLGIVLLLLTELMGAPAIAVHAAGLTLLIGRGMHALALSRVTPSMPLRAGGMVLTFAMLGLTALGLLTHAIW</sequence>
<feature type="transmembrane region" description="Helical" evidence="5">
    <location>
        <begin position="106"/>
        <end position="128"/>
    </location>
</feature>
<dbReference type="Pfam" id="PF01124">
    <property type="entry name" value="MAPEG"/>
    <property type="match status" value="1"/>
</dbReference>
<feature type="transmembrane region" description="Helical" evidence="5">
    <location>
        <begin position="56"/>
        <end position="86"/>
    </location>
</feature>
<dbReference type="STRING" id="93684.SAMN05421853_102171"/>
<dbReference type="Proteomes" id="UP000243106">
    <property type="component" value="Unassembled WGS sequence"/>
</dbReference>
<evidence type="ECO:0000313" key="7">
    <source>
        <dbReference type="Proteomes" id="UP000243106"/>
    </source>
</evidence>
<keyword evidence="4 5" id="KW-0472">Membrane</keyword>
<dbReference type="PANTHER" id="PTHR35814:SF1">
    <property type="entry name" value="GLUTATHIONE S-TRANSFERASE-RELATED"/>
    <property type="match status" value="1"/>
</dbReference>
<dbReference type="SUPFAM" id="SSF161084">
    <property type="entry name" value="MAPEG domain-like"/>
    <property type="match status" value="1"/>
</dbReference>
<comment type="subcellular location">
    <subcellularLocation>
        <location evidence="1">Membrane</location>
    </subcellularLocation>
</comment>
<name>A0A1I5W7A9_9RHOB</name>
<evidence type="ECO:0000256" key="4">
    <source>
        <dbReference type="ARBA" id="ARBA00023136"/>
    </source>
</evidence>
<evidence type="ECO:0008006" key="8">
    <source>
        <dbReference type="Google" id="ProtNLM"/>
    </source>
</evidence>
<keyword evidence="7" id="KW-1185">Reference proteome</keyword>
<dbReference type="RefSeq" id="WP_093009448.1">
    <property type="nucleotide sequence ID" value="NZ_FOXV01000002.1"/>
</dbReference>
<keyword evidence="3 5" id="KW-1133">Transmembrane helix</keyword>
<evidence type="ECO:0000256" key="2">
    <source>
        <dbReference type="ARBA" id="ARBA00022692"/>
    </source>
</evidence>
<feature type="transmembrane region" description="Helical" evidence="5">
    <location>
        <begin position="6"/>
        <end position="25"/>
    </location>
</feature>
<organism evidence="6 7">
    <name type="scientific">Roseivivax halotolerans</name>
    <dbReference type="NCBI Taxonomy" id="93684"/>
    <lineage>
        <taxon>Bacteria</taxon>
        <taxon>Pseudomonadati</taxon>
        <taxon>Pseudomonadota</taxon>
        <taxon>Alphaproteobacteria</taxon>
        <taxon>Rhodobacterales</taxon>
        <taxon>Roseobacteraceae</taxon>
        <taxon>Roseivivax</taxon>
    </lineage>
</organism>
<protein>
    <recommendedName>
        <fullName evidence="8">Glutathione S-transferase</fullName>
    </recommendedName>
</protein>
<dbReference type="Gene3D" id="1.20.120.550">
    <property type="entry name" value="Membrane associated eicosanoid/glutathione metabolism-like domain"/>
    <property type="match status" value="1"/>
</dbReference>